<dbReference type="AlphaFoldDB" id="A0A8H3LYL3"/>
<dbReference type="Proteomes" id="UP000615446">
    <property type="component" value="Unassembled WGS sequence"/>
</dbReference>
<dbReference type="SUPFAM" id="SSF53300">
    <property type="entry name" value="vWA-like"/>
    <property type="match status" value="1"/>
</dbReference>
<dbReference type="InterPro" id="IPR036465">
    <property type="entry name" value="vWFA_dom_sf"/>
</dbReference>
<evidence type="ECO:0000313" key="3">
    <source>
        <dbReference type="Proteomes" id="UP000615446"/>
    </source>
</evidence>
<reference evidence="2" key="1">
    <citation type="submission" date="2019-10" db="EMBL/GenBank/DDBJ databases">
        <title>Conservation and host-specific expression of non-tandemly repeated heterogenous ribosome RNA gene in arbuscular mycorrhizal fungi.</title>
        <authorList>
            <person name="Maeda T."/>
            <person name="Kobayashi Y."/>
            <person name="Nakagawa T."/>
            <person name="Ezawa T."/>
            <person name="Yamaguchi K."/>
            <person name="Bino T."/>
            <person name="Nishimoto Y."/>
            <person name="Shigenobu S."/>
            <person name="Kawaguchi M."/>
        </authorList>
    </citation>
    <scope>NUCLEOTIDE SEQUENCE</scope>
    <source>
        <strain evidence="2">HR1</strain>
    </source>
</reference>
<organism evidence="2 3">
    <name type="scientific">Rhizophagus clarus</name>
    <dbReference type="NCBI Taxonomy" id="94130"/>
    <lineage>
        <taxon>Eukaryota</taxon>
        <taxon>Fungi</taxon>
        <taxon>Fungi incertae sedis</taxon>
        <taxon>Mucoromycota</taxon>
        <taxon>Glomeromycotina</taxon>
        <taxon>Glomeromycetes</taxon>
        <taxon>Glomerales</taxon>
        <taxon>Glomeraceae</taxon>
        <taxon>Rhizophagus</taxon>
    </lineage>
</organism>
<dbReference type="CDD" id="cd00198">
    <property type="entry name" value="vWFA"/>
    <property type="match status" value="1"/>
</dbReference>
<proteinExistence type="predicted"/>
<name>A0A8H3LYL3_9GLOM</name>
<dbReference type="InterPro" id="IPR002035">
    <property type="entry name" value="VWF_A"/>
</dbReference>
<dbReference type="Pfam" id="PF13519">
    <property type="entry name" value="VWA_2"/>
    <property type="match status" value="1"/>
</dbReference>
<protein>
    <recommendedName>
        <fullName evidence="1">VWFA domain-containing protein</fullName>
    </recommendedName>
</protein>
<dbReference type="EMBL" id="BLAL01000242">
    <property type="protein sequence ID" value="GES95447.1"/>
    <property type="molecule type" value="Genomic_DNA"/>
</dbReference>
<dbReference type="Gene3D" id="3.40.50.410">
    <property type="entry name" value="von Willebrand factor, type A domain"/>
    <property type="match status" value="1"/>
</dbReference>
<feature type="domain" description="VWFA" evidence="1">
    <location>
        <begin position="718"/>
        <end position="868"/>
    </location>
</feature>
<accession>A0A8H3LYL3</accession>
<evidence type="ECO:0000259" key="1">
    <source>
        <dbReference type="PROSITE" id="PS50234"/>
    </source>
</evidence>
<gene>
    <name evidence="2" type="ORF">RCL2_002211500</name>
</gene>
<comment type="caution">
    <text evidence="2">The sequence shown here is derived from an EMBL/GenBank/DDBJ whole genome shotgun (WGS) entry which is preliminary data.</text>
</comment>
<evidence type="ECO:0000313" key="2">
    <source>
        <dbReference type="EMBL" id="GES95447.1"/>
    </source>
</evidence>
<dbReference type="OrthoDB" id="2414946at2759"/>
<dbReference type="PROSITE" id="PS50234">
    <property type="entry name" value="VWFA"/>
    <property type="match status" value="1"/>
</dbReference>
<sequence length="926" mass="107521">MFQKFQDGAKLFDSDPELFQARLCIIIKDVHEKDRRGVKREVELKLNQLVAGEGGENFISKMYKGGLSIIAWPLFNDIAWFEKLSYIKSKLDNQESKYENARTFLQKTKVIMAKLKICDWSSLNESLIQIRVATLKRLLPIAVFYGMEQRDPIIEPLVNHDSEILIDSPIDFLVNENPIKLLPDNKDESFIQFSEYLRNYFEETVQSRKGSHDDDEWFSEFYKFLKDIIKRRTSRVQNWYEQNTAKFPKDNSDIIDGRYALNQKIEELTRLWTLCGLTCHKCGLKCIKHCGHKENHDCLTDHKCHFLCHFTEAHDDSPIPECRYKAGHGGKHVCDKISHLCNEPCELIDKSNCHEKCSKVIGHDDGEHLCQSKRNHHCGKDCSLSTRTIKGDYRCSNKCTIPYEEEHDLQRCENKICPIQCPIPSCRERCQSDDHFHALSKVDHFCGNEHHCQELCEYDGICHIAIEPKKQEETYKGKVRGTSITYTKYIQVSEKSRCIKKIPPNKFEHAGKHMHSEEKDAFHFCDKKCQFCEYYCTLPYGHPQIIHETKHGSMSQTEFTGEDDEFEYNLRVGDQGIFVLCNLFCKELGRHRHIDYCKNVKNCELGDQGRDIEHIEAKVSPNPDQPKDFISHKLFWERTCFKDPYTVQEQEEFTKCDYECPDEEHRKTGFTGDPPTKSFCKSKLFHAKLRPTKPKNDNGYISFDGHHFGCKNPYTAYHIIFVLDRSFSMSDEDIKPNPNFPIYNDLTKKHNNRIGAVYQAVYIFMNTHKNCVKRTSLDNISLILFDQEVIVPFEYKDLTDLEDLLNLMLQHESYGGTSYNNAIQKAGSLIETYFDPTKVNVIIFLSDGECGTPTNQLHDICKRNKEKGDSLEEMATIAQSYHPQNSSSGTLRCQFTNAINANKLVDHFNCVEKSLRDHKPSLLKKV</sequence>